<dbReference type="Pfam" id="PF23960">
    <property type="entry name" value="DUF7289"/>
    <property type="match status" value="1"/>
</dbReference>
<name>M0BRH3_9EURY</name>
<dbReference type="OrthoDB" id="118051at2157"/>
<evidence type="ECO:0000313" key="3">
    <source>
        <dbReference type="EMBL" id="ELZ13601.1"/>
    </source>
</evidence>
<dbReference type="Proteomes" id="UP000011560">
    <property type="component" value="Unassembled WGS sequence"/>
</dbReference>
<feature type="transmembrane region" description="Helical" evidence="2">
    <location>
        <begin position="16"/>
        <end position="35"/>
    </location>
</feature>
<dbReference type="PATRIC" id="fig|1227490.4.peg.430"/>
<accession>M0BRH3</accession>
<evidence type="ECO:0000313" key="4">
    <source>
        <dbReference type="Proteomes" id="UP000011560"/>
    </source>
</evidence>
<gene>
    <name evidence="3" type="ORF">C479_02111</name>
</gene>
<protein>
    <submittedName>
        <fullName evidence="3">Uncharacterized protein</fullName>
    </submittedName>
</protein>
<evidence type="ECO:0000256" key="1">
    <source>
        <dbReference type="SAM" id="Coils"/>
    </source>
</evidence>
<keyword evidence="2" id="KW-0472">Membrane</keyword>
<keyword evidence="4" id="KW-1185">Reference proteome</keyword>
<sequence length="245" mass="26400">MNDHTLLHDDRAVSELVGFVIVFGIIIGSVGILYMTGFSAMGAVQEQEQTRNAERAMDALAENLNDIVETEGVAYRAGEMSLRQGTLSSTDNETTVAVKVQNKNWINASGTLNYKTGDTEIVYEGGAVVRSTESGAWTIREPLIRCTENTAIISLVQLEVDETAVSSAGTRAISATHSETTVDRFKEDTVTITVDSPRAEAWERSLAAGEWEHGGDDADGKVTCNLGGGDNTIIVRTTTMDLDYS</sequence>
<keyword evidence="2" id="KW-1133">Transmembrane helix</keyword>
<keyword evidence="2" id="KW-0812">Transmembrane</keyword>
<dbReference type="STRING" id="1227490.C479_02111"/>
<dbReference type="EMBL" id="AOIQ01000006">
    <property type="protein sequence ID" value="ELZ13601.1"/>
    <property type="molecule type" value="Genomic_DNA"/>
</dbReference>
<dbReference type="AlphaFoldDB" id="M0BRH3"/>
<keyword evidence="1" id="KW-0175">Coiled coil</keyword>
<comment type="caution">
    <text evidence="3">The sequence shown here is derived from an EMBL/GenBank/DDBJ whole genome shotgun (WGS) entry which is preliminary data.</text>
</comment>
<reference evidence="3 4" key="1">
    <citation type="journal article" date="2014" name="PLoS Genet.">
        <title>Phylogenetically driven sequencing of extremely halophilic archaea reveals strategies for static and dynamic osmo-response.</title>
        <authorList>
            <person name="Becker E.A."/>
            <person name="Seitzer P.M."/>
            <person name="Tritt A."/>
            <person name="Larsen D."/>
            <person name="Krusor M."/>
            <person name="Yao A.I."/>
            <person name="Wu D."/>
            <person name="Madern D."/>
            <person name="Eisen J.A."/>
            <person name="Darling A.E."/>
            <person name="Facciotti M.T."/>
        </authorList>
    </citation>
    <scope>NUCLEOTIDE SEQUENCE [LARGE SCALE GENOMIC DNA]</scope>
    <source>
        <strain evidence="3 4">JCM 14624</strain>
    </source>
</reference>
<evidence type="ECO:0000256" key="2">
    <source>
        <dbReference type="SAM" id="Phobius"/>
    </source>
</evidence>
<dbReference type="RefSeq" id="WP_007697134.1">
    <property type="nucleotide sequence ID" value="NZ_AOIQ01000006.1"/>
</dbReference>
<feature type="coiled-coil region" evidence="1">
    <location>
        <begin position="43"/>
        <end position="70"/>
    </location>
</feature>
<dbReference type="InterPro" id="IPR055713">
    <property type="entry name" value="DUF7289"/>
</dbReference>
<organism evidence="3 4">
    <name type="scientific">Halovivax asiaticus JCM 14624</name>
    <dbReference type="NCBI Taxonomy" id="1227490"/>
    <lineage>
        <taxon>Archaea</taxon>
        <taxon>Methanobacteriati</taxon>
        <taxon>Methanobacteriota</taxon>
        <taxon>Stenosarchaea group</taxon>
        <taxon>Halobacteria</taxon>
        <taxon>Halobacteriales</taxon>
        <taxon>Natrialbaceae</taxon>
        <taxon>Halovivax</taxon>
    </lineage>
</organism>
<proteinExistence type="predicted"/>